<feature type="binding site" evidence="7">
    <location>
        <position position="146"/>
    </location>
    <ligand>
        <name>FMN</name>
        <dbReference type="ChEBI" id="CHEBI:58210"/>
    </ligand>
</feature>
<dbReference type="Proteomes" id="UP000054725">
    <property type="component" value="Unassembled WGS sequence"/>
</dbReference>
<comment type="function">
    <text evidence="7">Flavin prenyltransferase that catalyzes the synthesis of the prenylated FMN cofactor (prenyl-FMN) for 4-hydroxy-3-polyprenylbenzoic acid decarboxylase UbiD. The prenyltransferase is metal-independent and links a dimethylallyl moiety from dimethylallyl monophosphate (DMAP) to the flavin N5 and C6 atoms of FMN.</text>
</comment>
<evidence type="ECO:0000313" key="10">
    <source>
        <dbReference type="Proteomes" id="UP000054725"/>
    </source>
</evidence>
<feature type="binding site" evidence="7">
    <location>
        <begin position="34"/>
        <end position="36"/>
    </location>
    <ligand>
        <name>FMN</name>
        <dbReference type="ChEBI" id="CHEBI:58210"/>
    </ligand>
</feature>
<dbReference type="Gene3D" id="3.40.50.1950">
    <property type="entry name" value="Flavin prenyltransferase-like"/>
    <property type="match status" value="1"/>
</dbReference>
<dbReference type="HAMAP" id="MF_01984">
    <property type="entry name" value="ubiX_pad"/>
    <property type="match status" value="1"/>
</dbReference>
<evidence type="ECO:0000256" key="1">
    <source>
        <dbReference type="ARBA" id="ARBA00022602"/>
    </source>
</evidence>
<dbReference type="AlphaFoldDB" id="A0A0W0WP29"/>
<dbReference type="Pfam" id="PF02441">
    <property type="entry name" value="Flavoprotein"/>
    <property type="match status" value="1"/>
</dbReference>
<feature type="binding site" evidence="7">
    <location>
        <position position="192"/>
    </location>
    <ligand>
        <name>dimethylallyl phosphate</name>
        <dbReference type="ChEBI" id="CHEBI:88052"/>
    </ligand>
</feature>
<comment type="caution">
    <text evidence="9">The sequence shown here is derived from an EMBL/GenBank/DDBJ whole genome shotgun (WGS) entry which is preliminary data.</text>
</comment>
<evidence type="ECO:0000256" key="7">
    <source>
        <dbReference type="HAMAP-Rule" id="MF_01984"/>
    </source>
</evidence>
<comment type="caution">
    <text evidence="7">Lacks conserved residue(s) required for the propagation of feature annotation.</text>
</comment>
<dbReference type="NCBIfam" id="TIGR00421">
    <property type="entry name" value="ubiX_pad"/>
    <property type="match status" value="1"/>
</dbReference>
<dbReference type="InterPro" id="IPR003382">
    <property type="entry name" value="Flavoprotein"/>
</dbReference>
<keyword evidence="1 7" id="KW-0637">Prenyltransferase</keyword>
<evidence type="ECO:0000259" key="8">
    <source>
        <dbReference type="Pfam" id="PF02441"/>
    </source>
</evidence>
<accession>A0A0W0WP29</accession>
<evidence type="ECO:0000256" key="2">
    <source>
        <dbReference type="ARBA" id="ARBA00022630"/>
    </source>
</evidence>
<dbReference type="STRING" id="45070.Lnau_2066"/>
<dbReference type="PANTHER" id="PTHR43374">
    <property type="entry name" value="FLAVIN PRENYLTRANSFERASE"/>
    <property type="match status" value="1"/>
</dbReference>
<evidence type="ECO:0000256" key="5">
    <source>
        <dbReference type="ARBA" id="ARBA00050612"/>
    </source>
</evidence>
<sequence length="215" mass="23776">MHNPIQFDTITNKDLLKQQMTIQRKSRLIIGISGASGIIYGVRLLECLKEYEVETHLIVSKAAQQTRALETQLSARQLNNLADKHYNINDIAACLSSGSYKTLGMIIAPCSMRTLADIASGSTDTLLTRAADVVLKERRRLILMVRESPFHLGHLKNMVAATEMGAIIAPPVPAFYNNPQSIDDLVNHSVGRTLDLLDIDLGFVRRWGEAPEIAP</sequence>
<evidence type="ECO:0000256" key="3">
    <source>
        <dbReference type="ARBA" id="ARBA00022643"/>
    </source>
</evidence>
<dbReference type="PATRIC" id="fig|45070.6.peg.2178"/>
<gene>
    <name evidence="7 9" type="primary">ubiX</name>
    <name evidence="9" type="ORF">Lnau_2066</name>
</gene>
<comment type="similarity">
    <text evidence="6 7">Belongs to the UbiX/PAD1 family.</text>
</comment>
<feature type="binding site" evidence="7">
    <location>
        <begin position="111"/>
        <end position="114"/>
    </location>
    <ligand>
        <name>FMN</name>
        <dbReference type="ChEBI" id="CHEBI:58210"/>
    </ligand>
</feature>
<dbReference type="PANTHER" id="PTHR43374:SF1">
    <property type="entry name" value="FLAVIN PRENYLTRANSFERASE PAD1, MITOCHONDRIAL"/>
    <property type="match status" value="1"/>
</dbReference>
<keyword evidence="4 7" id="KW-0808">Transferase</keyword>
<proteinExistence type="inferred from homology"/>
<comment type="catalytic activity">
    <reaction evidence="5 7">
        <text>dimethylallyl phosphate + FMNH2 = prenylated FMNH2 + phosphate</text>
        <dbReference type="Rhea" id="RHEA:37743"/>
        <dbReference type="ChEBI" id="CHEBI:43474"/>
        <dbReference type="ChEBI" id="CHEBI:57618"/>
        <dbReference type="ChEBI" id="CHEBI:87467"/>
        <dbReference type="ChEBI" id="CHEBI:88052"/>
        <dbReference type="EC" id="2.5.1.129"/>
    </reaction>
</comment>
<dbReference type="EMBL" id="LNYO01000019">
    <property type="protein sequence ID" value="KTD34096.1"/>
    <property type="molecule type" value="Genomic_DNA"/>
</dbReference>
<evidence type="ECO:0000256" key="4">
    <source>
        <dbReference type="ARBA" id="ARBA00022679"/>
    </source>
</evidence>
<protein>
    <recommendedName>
        <fullName evidence="7">Flavin prenyltransferase UbiX</fullName>
        <ecNumber evidence="7">2.5.1.129</ecNumber>
    </recommendedName>
</protein>
<keyword evidence="9" id="KW-0456">Lyase</keyword>
<reference evidence="9 10" key="1">
    <citation type="submission" date="2015-11" db="EMBL/GenBank/DDBJ databases">
        <title>Genomic analysis of 38 Legionella species identifies large and diverse effector repertoires.</title>
        <authorList>
            <person name="Burstein D."/>
            <person name="Amaro F."/>
            <person name="Zusman T."/>
            <person name="Lifshitz Z."/>
            <person name="Cohen O."/>
            <person name="Gilbert J.A."/>
            <person name="Pupko T."/>
            <person name="Shuman H.A."/>
            <person name="Segal G."/>
        </authorList>
    </citation>
    <scope>NUCLEOTIDE SEQUENCE [LARGE SCALE GENOMIC DNA]</scope>
    <source>
        <strain evidence="9 10">ATCC 49506</strain>
    </source>
</reference>
<keyword evidence="3 7" id="KW-0288">FMN</keyword>
<organism evidence="9 10">
    <name type="scientific">Legionella nautarum</name>
    <dbReference type="NCBI Taxonomy" id="45070"/>
    <lineage>
        <taxon>Bacteria</taxon>
        <taxon>Pseudomonadati</taxon>
        <taxon>Pseudomonadota</taxon>
        <taxon>Gammaproteobacteria</taxon>
        <taxon>Legionellales</taxon>
        <taxon>Legionellaceae</taxon>
        <taxon>Legionella</taxon>
    </lineage>
</organism>
<dbReference type="FunFam" id="3.40.50.1950:FF:000001">
    <property type="entry name" value="Flavin prenyltransferase UbiX"/>
    <property type="match status" value="1"/>
</dbReference>
<evidence type="ECO:0000256" key="6">
    <source>
        <dbReference type="ARBA" id="ARBA00060793"/>
    </source>
</evidence>
<dbReference type="InterPro" id="IPR036551">
    <property type="entry name" value="Flavin_trans-like"/>
</dbReference>
<name>A0A0W0WP29_9GAMM</name>
<feature type="binding site" evidence="7">
    <location>
        <position position="176"/>
    </location>
    <ligand>
        <name>dimethylallyl phosphate</name>
        <dbReference type="ChEBI" id="CHEBI:88052"/>
    </ligand>
</feature>
<dbReference type="EC" id="2.5.1.129" evidence="7"/>
<dbReference type="InterPro" id="IPR004507">
    <property type="entry name" value="UbiX-like"/>
</dbReference>
<dbReference type="GO" id="GO:0016831">
    <property type="term" value="F:carboxy-lyase activity"/>
    <property type="evidence" value="ECO:0007669"/>
    <property type="project" value="TreeGrafter"/>
</dbReference>
<keyword evidence="10" id="KW-1185">Reference proteome</keyword>
<dbReference type="GO" id="GO:0106141">
    <property type="term" value="F:flavin prenyltransferase activity"/>
    <property type="evidence" value="ECO:0007669"/>
    <property type="project" value="UniProtKB-EC"/>
</dbReference>
<dbReference type="NCBIfam" id="NF004685">
    <property type="entry name" value="PRK06029.1"/>
    <property type="match status" value="1"/>
</dbReference>
<keyword evidence="2 7" id="KW-0285">Flavoprotein</keyword>
<evidence type="ECO:0000313" key="9">
    <source>
        <dbReference type="EMBL" id="KTD34096.1"/>
    </source>
</evidence>
<feature type="binding site" evidence="7">
    <location>
        <position position="60"/>
    </location>
    <ligand>
        <name>FMN</name>
        <dbReference type="ChEBI" id="CHEBI:58210"/>
    </ligand>
</feature>
<dbReference type="SUPFAM" id="SSF52507">
    <property type="entry name" value="Homo-oligomeric flavin-containing Cys decarboxylases, HFCD"/>
    <property type="match status" value="1"/>
</dbReference>
<feature type="domain" description="Flavoprotein" evidence="8">
    <location>
        <begin position="27"/>
        <end position="196"/>
    </location>
</feature>